<dbReference type="SUPFAM" id="SSF52540">
    <property type="entry name" value="P-loop containing nucleoside triphosphate hydrolases"/>
    <property type="match status" value="1"/>
</dbReference>
<dbReference type="PANTHER" id="PTHR45772:SF9">
    <property type="entry name" value="CONSERVED COMPONENT OF ABC TRANSPORTER FOR NATURAL AMINO ACIDS"/>
    <property type="match status" value="1"/>
</dbReference>
<organism evidence="6 7">
    <name type="scientific">Beutenbergia cavernae (strain ATCC BAA-8 / DSM 12333 / CCUG 43141 / JCM 11478 / NBRC 16432 / NCIMB 13614 / HKI 0122)</name>
    <dbReference type="NCBI Taxonomy" id="471853"/>
    <lineage>
        <taxon>Bacteria</taxon>
        <taxon>Bacillati</taxon>
        <taxon>Actinomycetota</taxon>
        <taxon>Actinomycetes</taxon>
        <taxon>Micrococcales</taxon>
        <taxon>Beutenbergiaceae</taxon>
        <taxon>Beutenbergia</taxon>
    </lineage>
</organism>
<accession>C5BV69</accession>
<dbReference type="InterPro" id="IPR017871">
    <property type="entry name" value="ABC_transporter-like_CS"/>
</dbReference>
<dbReference type="PROSITE" id="PS00211">
    <property type="entry name" value="ABC_TRANSPORTER_1"/>
    <property type="match status" value="1"/>
</dbReference>
<dbReference type="InterPro" id="IPR032823">
    <property type="entry name" value="BCA_ABC_TP_C"/>
</dbReference>
<dbReference type="FunFam" id="3.40.50.300:FF:000421">
    <property type="entry name" value="Branched-chain amino acid ABC transporter ATP-binding protein"/>
    <property type="match status" value="1"/>
</dbReference>
<gene>
    <name evidence="6" type="ordered locus">Bcav_2205</name>
</gene>
<name>C5BV69_BEUC1</name>
<dbReference type="Pfam" id="PF00005">
    <property type="entry name" value="ABC_tran"/>
    <property type="match status" value="1"/>
</dbReference>
<dbReference type="Gene3D" id="3.40.50.300">
    <property type="entry name" value="P-loop containing nucleotide triphosphate hydrolases"/>
    <property type="match status" value="1"/>
</dbReference>
<dbReference type="SMART" id="SM00382">
    <property type="entry name" value="AAA"/>
    <property type="match status" value="1"/>
</dbReference>
<feature type="compositionally biased region" description="Basic and acidic residues" evidence="4">
    <location>
        <begin position="289"/>
        <end position="298"/>
    </location>
</feature>
<dbReference type="EMBL" id="CP001618">
    <property type="protein sequence ID" value="ACQ80456.1"/>
    <property type="molecule type" value="Genomic_DNA"/>
</dbReference>
<dbReference type="CDD" id="cd03219">
    <property type="entry name" value="ABC_Mj1267_LivG_branched"/>
    <property type="match status" value="1"/>
</dbReference>
<dbReference type="GO" id="GO:0005524">
    <property type="term" value="F:ATP binding"/>
    <property type="evidence" value="ECO:0007669"/>
    <property type="project" value="UniProtKB-KW"/>
</dbReference>
<dbReference type="InterPro" id="IPR003439">
    <property type="entry name" value="ABC_transporter-like_ATP-bd"/>
</dbReference>
<keyword evidence="2" id="KW-0547">Nucleotide-binding</keyword>
<evidence type="ECO:0000256" key="3">
    <source>
        <dbReference type="ARBA" id="ARBA00022840"/>
    </source>
</evidence>
<feature type="domain" description="ABC transporter" evidence="5">
    <location>
        <begin position="29"/>
        <end position="275"/>
    </location>
</feature>
<evidence type="ECO:0000256" key="4">
    <source>
        <dbReference type="SAM" id="MobiDB-lite"/>
    </source>
</evidence>
<protein>
    <submittedName>
        <fullName evidence="6">ABC transporter related</fullName>
    </submittedName>
</protein>
<dbReference type="Proteomes" id="UP000007962">
    <property type="component" value="Chromosome"/>
</dbReference>
<keyword evidence="1" id="KW-0813">Transport</keyword>
<dbReference type="eggNOG" id="COG0411">
    <property type="taxonomic scope" value="Bacteria"/>
</dbReference>
<reference evidence="6 7" key="1">
    <citation type="journal article" date="2009" name="Stand. Genomic Sci.">
        <title>Complete genome sequence of Beutenbergia cavernae type strain (HKI 0122).</title>
        <authorList>
            <person name="Land M."/>
            <person name="Pukall R."/>
            <person name="Abt B."/>
            <person name="Goker M."/>
            <person name="Rohde M."/>
            <person name="Glavina Del Rio T."/>
            <person name="Tice H."/>
            <person name="Copeland A."/>
            <person name="Cheng J.F."/>
            <person name="Lucas S."/>
            <person name="Chen F."/>
            <person name="Nolan M."/>
            <person name="Bruce D."/>
            <person name="Goodwin L."/>
            <person name="Pitluck S."/>
            <person name="Ivanova N."/>
            <person name="Mavromatis K."/>
            <person name="Ovchinnikova G."/>
            <person name="Pati A."/>
            <person name="Chen A."/>
            <person name="Palaniappan K."/>
            <person name="Hauser L."/>
            <person name="Chang Y.J."/>
            <person name="Jefferies C.C."/>
            <person name="Saunders E."/>
            <person name="Brettin T."/>
            <person name="Detter J.C."/>
            <person name="Han C."/>
            <person name="Chain P."/>
            <person name="Bristow J."/>
            <person name="Eisen J.A."/>
            <person name="Markowitz V."/>
            <person name="Hugenholtz P."/>
            <person name="Kyrpides N.C."/>
            <person name="Klenk H.P."/>
            <person name="Lapidus A."/>
        </authorList>
    </citation>
    <scope>NUCLEOTIDE SEQUENCE [LARGE SCALE GENOMIC DNA]</scope>
    <source>
        <strain evidence="7">ATCC BAA-8 / DSM 12333 / NBRC 16432</strain>
    </source>
</reference>
<sequence length="310" mass="33459">MTAESPAHAGQGFAGVPRVPGSAKPDPILVADGVTRQFGGVLAVDVAHLEVQRHAITALIGPNGAGKTTFFNLMTGFDKANHGTWSFEGRTLAGTPAAQVARRGMVRTFQLTKALSRMTVLDNMRLGAREQPGENLFVSLVRPAWRSRESEITDKAMTLLERFRLEEKAQDFAGSLSGGQRKLLEMARALMSDPVMVMLDEPMAGVNPALTQSLLGHITALRDDGMTVLFVEHDMHMVRHISDWVVVMAQGEIVAEGPPAEVMGDRAVVDAYLGAHHDTDLGDDALLEEDSRITREAEAEADVGPGEDRS</sequence>
<evidence type="ECO:0000313" key="7">
    <source>
        <dbReference type="Proteomes" id="UP000007962"/>
    </source>
</evidence>
<keyword evidence="7" id="KW-1185">Reference proteome</keyword>
<dbReference type="InterPro" id="IPR003593">
    <property type="entry name" value="AAA+_ATPase"/>
</dbReference>
<dbReference type="RefSeq" id="WP_015882696.1">
    <property type="nucleotide sequence ID" value="NC_012669.1"/>
</dbReference>
<evidence type="ECO:0000256" key="2">
    <source>
        <dbReference type="ARBA" id="ARBA00022741"/>
    </source>
</evidence>
<feature type="region of interest" description="Disordered" evidence="4">
    <location>
        <begin position="283"/>
        <end position="310"/>
    </location>
</feature>
<evidence type="ECO:0000259" key="5">
    <source>
        <dbReference type="PROSITE" id="PS50893"/>
    </source>
</evidence>
<dbReference type="Pfam" id="PF12399">
    <property type="entry name" value="BCA_ABC_TP_C"/>
    <property type="match status" value="1"/>
</dbReference>
<dbReference type="GO" id="GO:0005886">
    <property type="term" value="C:plasma membrane"/>
    <property type="evidence" value="ECO:0007669"/>
    <property type="project" value="TreeGrafter"/>
</dbReference>
<dbReference type="PANTHER" id="PTHR45772">
    <property type="entry name" value="CONSERVED COMPONENT OF ABC TRANSPORTER FOR NATURAL AMINO ACIDS-RELATED"/>
    <property type="match status" value="1"/>
</dbReference>
<keyword evidence="3" id="KW-0067">ATP-binding</keyword>
<proteinExistence type="predicted"/>
<dbReference type="InterPro" id="IPR027417">
    <property type="entry name" value="P-loop_NTPase"/>
</dbReference>
<dbReference type="GO" id="GO:0016887">
    <property type="term" value="F:ATP hydrolysis activity"/>
    <property type="evidence" value="ECO:0007669"/>
    <property type="project" value="InterPro"/>
</dbReference>
<evidence type="ECO:0000313" key="6">
    <source>
        <dbReference type="EMBL" id="ACQ80456.1"/>
    </source>
</evidence>
<dbReference type="HOGENOM" id="CLU_000604_1_2_11"/>
<evidence type="ECO:0000256" key="1">
    <source>
        <dbReference type="ARBA" id="ARBA00022448"/>
    </source>
</evidence>
<dbReference type="OrthoDB" id="9805514at2"/>
<dbReference type="PROSITE" id="PS50893">
    <property type="entry name" value="ABC_TRANSPORTER_2"/>
    <property type="match status" value="1"/>
</dbReference>
<dbReference type="InterPro" id="IPR051120">
    <property type="entry name" value="ABC_AA/LPS_Transport"/>
</dbReference>
<dbReference type="KEGG" id="bcv:Bcav_2205"/>
<dbReference type="AlphaFoldDB" id="C5BV69"/>
<dbReference type="STRING" id="471853.Bcav_2205"/>